<name>A0A5R8PFP9_9NOCA</name>
<dbReference type="EMBL" id="VBUU01000007">
    <property type="protein sequence ID" value="TLG13507.1"/>
    <property type="molecule type" value="Genomic_DNA"/>
</dbReference>
<dbReference type="Proteomes" id="UP000308349">
    <property type="component" value="Unassembled WGS sequence"/>
</dbReference>
<dbReference type="AlphaFoldDB" id="A0A5R8PFP9"/>
<proteinExistence type="predicted"/>
<reference evidence="1 2" key="1">
    <citation type="submission" date="2019-05" db="EMBL/GenBank/DDBJ databases">
        <title>Genomes sequences of two Nocardia cyriacigeorgica environmental isolates, type strains Nocardia asteroides ATCC 19247 and Nocardia cyriacigeorgica DSM 44484.</title>
        <authorList>
            <person name="Vautrin F."/>
            <person name="Bergeron E."/>
            <person name="Dubost A."/>
            <person name="Abrouk D."/>
            <person name="Rodriguez Nava V."/>
            <person name="Pujic P."/>
        </authorList>
    </citation>
    <scope>NUCLEOTIDE SEQUENCE [LARGE SCALE GENOMIC DNA]</scope>
    <source>
        <strain evidence="1 2">EML 1456</strain>
    </source>
</reference>
<evidence type="ECO:0000313" key="2">
    <source>
        <dbReference type="Proteomes" id="UP000308349"/>
    </source>
</evidence>
<gene>
    <name evidence="1" type="ORF">FEK35_10220</name>
</gene>
<sequence length="113" mass="13410">MAWTIRLTKQVFDWIERLDEETYDHYVAARLELEQRGPGVGRPWVDTLRASRHSNMKELRIPGSHARIIFAFDPKRSAIFLIAGDKTNKWKEWYEKNIPIADRIYDEHLEGLD</sequence>
<comment type="caution">
    <text evidence="1">The sequence shown here is derived from an EMBL/GenBank/DDBJ whole genome shotgun (WGS) entry which is preliminary data.</text>
</comment>
<dbReference type="RefSeq" id="WP_138456000.1">
    <property type="nucleotide sequence ID" value="NZ_VBUU01000007.1"/>
</dbReference>
<accession>A0A5R8PFP9</accession>
<dbReference type="InterPro" id="IPR009241">
    <property type="entry name" value="HigB-like"/>
</dbReference>
<dbReference type="Pfam" id="PF05973">
    <property type="entry name" value="Gp49"/>
    <property type="match status" value="1"/>
</dbReference>
<evidence type="ECO:0000313" key="1">
    <source>
        <dbReference type="EMBL" id="TLG13507.1"/>
    </source>
</evidence>
<protein>
    <submittedName>
        <fullName evidence="1">Diaminopimelate decarboxylase</fullName>
    </submittedName>
</protein>
<dbReference type="OrthoDB" id="330810at2"/>
<organism evidence="1 2">
    <name type="scientific">Nocardia cyriacigeorgica</name>
    <dbReference type="NCBI Taxonomy" id="135487"/>
    <lineage>
        <taxon>Bacteria</taxon>
        <taxon>Bacillati</taxon>
        <taxon>Actinomycetota</taxon>
        <taxon>Actinomycetes</taxon>
        <taxon>Mycobacteriales</taxon>
        <taxon>Nocardiaceae</taxon>
        <taxon>Nocardia</taxon>
    </lineage>
</organism>